<dbReference type="AlphaFoldDB" id="A0A9D2J4F9"/>
<protein>
    <submittedName>
        <fullName evidence="3">SDR family oxidoreductase</fullName>
    </submittedName>
</protein>
<dbReference type="SUPFAM" id="SSF51735">
    <property type="entry name" value="NAD(P)-binding Rossmann-fold domains"/>
    <property type="match status" value="1"/>
</dbReference>
<dbReference type="PRINTS" id="PR00081">
    <property type="entry name" value="GDHRDH"/>
</dbReference>
<comment type="similarity">
    <text evidence="1">Belongs to the short-chain dehydrogenases/reductases (SDR) family.</text>
</comment>
<dbReference type="EMBL" id="DXBY01000153">
    <property type="protein sequence ID" value="HIZ35902.1"/>
    <property type="molecule type" value="Genomic_DNA"/>
</dbReference>
<evidence type="ECO:0000256" key="1">
    <source>
        <dbReference type="ARBA" id="ARBA00006484"/>
    </source>
</evidence>
<comment type="caution">
    <text evidence="3">The sequence shown here is derived from an EMBL/GenBank/DDBJ whole genome shotgun (WGS) entry which is preliminary data.</text>
</comment>
<evidence type="ECO:0000313" key="4">
    <source>
        <dbReference type="Proteomes" id="UP000824037"/>
    </source>
</evidence>
<accession>A0A9D2J4F9</accession>
<dbReference type="PANTHER" id="PTHR43669">
    <property type="entry name" value="5-KETO-D-GLUCONATE 5-REDUCTASE"/>
    <property type="match status" value="1"/>
</dbReference>
<organism evidence="3 4">
    <name type="scientific">Candidatus Ruania gallistercoris</name>
    <dbReference type="NCBI Taxonomy" id="2838746"/>
    <lineage>
        <taxon>Bacteria</taxon>
        <taxon>Bacillati</taxon>
        <taxon>Actinomycetota</taxon>
        <taxon>Actinomycetes</taxon>
        <taxon>Micrococcales</taxon>
        <taxon>Ruaniaceae</taxon>
        <taxon>Ruania</taxon>
    </lineage>
</organism>
<keyword evidence="2" id="KW-0560">Oxidoreductase</keyword>
<dbReference type="InterPro" id="IPR002347">
    <property type="entry name" value="SDR_fam"/>
</dbReference>
<reference evidence="3" key="1">
    <citation type="journal article" date="2021" name="PeerJ">
        <title>Extensive microbial diversity within the chicken gut microbiome revealed by metagenomics and culture.</title>
        <authorList>
            <person name="Gilroy R."/>
            <person name="Ravi A."/>
            <person name="Getino M."/>
            <person name="Pursley I."/>
            <person name="Horton D.L."/>
            <person name="Alikhan N.F."/>
            <person name="Baker D."/>
            <person name="Gharbi K."/>
            <person name="Hall N."/>
            <person name="Watson M."/>
            <person name="Adriaenssens E.M."/>
            <person name="Foster-Nyarko E."/>
            <person name="Jarju S."/>
            <person name="Secka A."/>
            <person name="Antonio M."/>
            <person name="Oren A."/>
            <person name="Chaudhuri R.R."/>
            <person name="La Ragione R."/>
            <person name="Hildebrand F."/>
            <person name="Pallen M.J."/>
        </authorList>
    </citation>
    <scope>NUCLEOTIDE SEQUENCE</scope>
    <source>
        <strain evidence="3">ChiGjej4B4-7305</strain>
    </source>
</reference>
<dbReference type="Pfam" id="PF13561">
    <property type="entry name" value="adh_short_C2"/>
    <property type="match status" value="1"/>
</dbReference>
<dbReference type="PANTHER" id="PTHR43669:SF3">
    <property type="entry name" value="ALCOHOL DEHYDROGENASE, PUTATIVE (AFU_ORTHOLOGUE AFUA_3G03445)-RELATED"/>
    <property type="match status" value="1"/>
</dbReference>
<sequence>MLLENKVAVVYGAGGAVGSAVARTFVREGAEVFLAGRTRAKLEHTAEAVEAAGRRARVATVDALDEDDVDNHLESVLEAAGRVDISVNAVGFDNGEQGVALTSLTADAYSQPIAEYTRTHFVTAKAAAGHMTARGHGVILTVSNPMAQAPAALSGCFGQYGAAVENLTTQLAAELGRDGVRALCLRPNGMPDSARDHDGAPGRMWRRAAQRFGIGIDELLETIGGGTLSGEPVTTEDVAETAAFVASDRAKGLTGTVINVTGGAVAD</sequence>
<dbReference type="Gene3D" id="3.40.50.720">
    <property type="entry name" value="NAD(P)-binding Rossmann-like Domain"/>
    <property type="match status" value="1"/>
</dbReference>
<reference evidence="3" key="2">
    <citation type="submission" date="2021-04" db="EMBL/GenBank/DDBJ databases">
        <authorList>
            <person name="Gilroy R."/>
        </authorList>
    </citation>
    <scope>NUCLEOTIDE SEQUENCE</scope>
    <source>
        <strain evidence="3">ChiGjej4B4-7305</strain>
    </source>
</reference>
<evidence type="ECO:0000256" key="2">
    <source>
        <dbReference type="ARBA" id="ARBA00023002"/>
    </source>
</evidence>
<evidence type="ECO:0000313" key="3">
    <source>
        <dbReference type="EMBL" id="HIZ35902.1"/>
    </source>
</evidence>
<dbReference type="CDD" id="cd05233">
    <property type="entry name" value="SDR_c"/>
    <property type="match status" value="1"/>
</dbReference>
<dbReference type="InterPro" id="IPR036291">
    <property type="entry name" value="NAD(P)-bd_dom_sf"/>
</dbReference>
<gene>
    <name evidence="3" type="ORF">H9815_08995</name>
</gene>
<proteinExistence type="inferred from homology"/>
<name>A0A9D2J4F9_9MICO</name>
<dbReference type="Proteomes" id="UP000824037">
    <property type="component" value="Unassembled WGS sequence"/>
</dbReference>
<dbReference type="GO" id="GO:0016491">
    <property type="term" value="F:oxidoreductase activity"/>
    <property type="evidence" value="ECO:0007669"/>
    <property type="project" value="UniProtKB-KW"/>
</dbReference>